<accession>A0ABM7SA37</accession>
<protein>
    <submittedName>
        <fullName evidence="1">Uncharacterized protein</fullName>
    </submittedName>
</protein>
<dbReference type="EMBL" id="AP024749">
    <property type="protein sequence ID" value="BCY29582.1"/>
    <property type="molecule type" value="Genomic_DNA"/>
</dbReference>
<gene>
    <name evidence="1" type="ORF">KK2020170_24500</name>
</gene>
<dbReference type="Proteomes" id="UP000825258">
    <property type="component" value="Chromosome"/>
</dbReference>
<name>A0ABM7SA37_9FLAO</name>
<evidence type="ECO:0000313" key="1">
    <source>
        <dbReference type="EMBL" id="BCY29582.1"/>
    </source>
</evidence>
<sequence>MKKKKSRIEKLEERIVILEAQQKSDFEALKEQLEITYESLKPTHIVSNIIDNALSNKKLKNSIFKIGLRSTLSYLIKRMIFKNSNSIMSNITSSILKSIIYKKVQTFLQSNNH</sequence>
<reference evidence="1 2" key="1">
    <citation type="submission" date="2021-06" db="EMBL/GenBank/DDBJ databases">
        <title>Whole genome sequences of Flavobacterium sp. KK2020170 and assembly.</title>
        <authorList>
            <person name="Kitahara K."/>
            <person name="Miyoshi S."/>
            <person name="Uesaka K."/>
        </authorList>
    </citation>
    <scope>NUCLEOTIDE SEQUENCE [LARGE SCALE GENOMIC DNA]</scope>
    <source>
        <strain evidence="1 2">KK2020170</strain>
    </source>
</reference>
<organism evidence="1 2">
    <name type="scientific">Flavobacterium okayamense</name>
    <dbReference type="NCBI Taxonomy" id="2830782"/>
    <lineage>
        <taxon>Bacteria</taxon>
        <taxon>Pseudomonadati</taxon>
        <taxon>Bacteroidota</taxon>
        <taxon>Flavobacteriia</taxon>
        <taxon>Flavobacteriales</taxon>
        <taxon>Flavobacteriaceae</taxon>
        <taxon>Flavobacterium</taxon>
    </lineage>
</organism>
<proteinExistence type="predicted"/>
<dbReference type="RefSeq" id="WP_221258653.1">
    <property type="nucleotide sequence ID" value="NZ_AP024749.1"/>
</dbReference>
<keyword evidence="2" id="KW-1185">Reference proteome</keyword>
<evidence type="ECO:0000313" key="2">
    <source>
        <dbReference type="Proteomes" id="UP000825258"/>
    </source>
</evidence>